<comment type="caution">
    <text evidence="3">The sequence shown here is derived from an EMBL/GenBank/DDBJ whole genome shotgun (WGS) entry which is preliminary data.</text>
</comment>
<evidence type="ECO:0000256" key="1">
    <source>
        <dbReference type="SAM" id="MobiDB-lite"/>
    </source>
</evidence>
<dbReference type="AlphaFoldDB" id="A0AAD9JBR8"/>
<organism evidence="3 4">
    <name type="scientific">Paralvinella palmiformis</name>
    <dbReference type="NCBI Taxonomy" id="53620"/>
    <lineage>
        <taxon>Eukaryota</taxon>
        <taxon>Metazoa</taxon>
        <taxon>Spiralia</taxon>
        <taxon>Lophotrochozoa</taxon>
        <taxon>Annelida</taxon>
        <taxon>Polychaeta</taxon>
        <taxon>Sedentaria</taxon>
        <taxon>Canalipalpata</taxon>
        <taxon>Terebellida</taxon>
        <taxon>Terebelliformia</taxon>
        <taxon>Alvinellidae</taxon>
        <taxon>Paralvinella</taxon>
    </lineage>
</organism>
<evidence type="ECO:0000313" key="3">
    <source>
        <dbReference type="EMBL" id="KAK2149773.1"/>
    </source>
</evidence>
<evidence type="ECO:0000256" key="2">
    <source>
        <dbReference type="SAM" id="SignalP"/>
    </source>
</evidence>
<name>A0AAD9JBR8_9ANNE</name>
<feature type="signal peptide" evidence="2">
    <location>
        <begin position="1"/>
        <end position="19"/>
    </location>
</feature>
<feature type="region of interest" description="Disordered" evidence="1">
    <location>
        <begin position="411"/>
        <end position="440"/>
    </location>
</feature>
<dbReference type="EMBL" id="JAODUP010000437">
    <property type="protein sequence ID" value="KAK2149773.1"/>
    <property type="molecule type" value="Genomic_DNA"/>
</dbReference>
<keyword evidence="2" id="KW-0732">Signal</keyword>
<reference evidence="3" key="1">
    <citation type="journal article" date="2023" name="Mol. Biol. Evol.">
        <title>Third-Generation Sequencing Reveals the Adaptive Role of the Epigenome in Three Deep-Sea Polychaetes.</title>
        <authorList>
            <person name="Perez M."/>
            <person name="Aroh O."/>
            <person name="Sun Y."/>
            <person name="Lan Y."/>
            <person name="Juniper S.K."/>
            <person name="Young C.R."/>
            <person name="Angers B."/>
            <person name="Qian P.Y."/>
        </authorList>
    </citation>
    <scope>NUCLEOTIDE SEQUENCE</scope>
    <source>
        <strain evidence="3">P08H-3</strain>
    </source>
</reference>
<sequence length="636" mass="73087">MGRSAVLRLLMVLLPAVLSIRIATRQTGKDSQIIDLENTLRTLSIQLMAQQFYVEEQTRSNGNSGLKHVRTSRHGIHHYQSASHVDNSIASIHDHANNDRTIGMGELVVVLNGIEFRTRHNDYRLRMKSRSTTNYGKVDDIEFPDVPPEVKQHIDVKDQIEEMRQWFKAWRDQDYSVRDYRPYFKPVLCYLEGSWTHSDQNSIDEPFDSDRHHFDASSWYDLQQKIRFTSYSGGKDGLENFGYLPTSVMKLINGTIPVLAQWNYDILCHPLSEDLPLNRLHHIDDLKARMSPGGLTMEKYLGTRAARYRVDIPGQGHSTNWDLLDDLMSEIPGRDNYPGHITDNIFGDTTLPFNAKTDEPLNVAYYHRTYRVGSAGAMGLKRWSYAIPLEIIYMTPLSKWNPYDIPYRGDSRTKEGKTIFDGPKGQRNGKRDKDNAYNGTNSKVYYQTPAAFFNDEINRDPADTTKGSTFVLDAGNNVRQVRASGHRIFFPNIPDVGTLRQRYPIMPIHGEGDSVWKELEALKDIVLEPNKYRHMFRDVLPDDNDSDDGTTGMIKEFTTKPSISEWGSHKHHFEISPEQYDLLTRGEVVPNIITENVNGHSHNLTIIKKKNRRYLMQSCDGRKRCFDGHPRQVLPV</sequence>
<proteinExistence type="predicted"/>
<keyword evidence="4" id="KW-1185">Reference proteome</keyword>
<dbReference type="Proteomes" id="UP001208570">
    <property type="component" value="Unassembled WGS sequence"/>
</dbReference>
<feature type="chain" id="PRO_5042217275" evidence="2">
    <location>
        <begin position="20"/>
        <end position="636"/>
    </location>
</feature>
<gene>
    <name evidence="3" type="ORF">LSH36_437g04009</name>
</gene>
<protein>
    <submittedName>
        <fullName evidence="3">Uncharacterized protein</fullName>
    </submittedName>
</protein>
<accession>A0AAD9JBR8</accession>
<evidence type="ECO:0000313" key="4">
    <source>
        <dbReference type="Proteomes" id="UP001208570"/>
    </source>
</evidence>